<keyword evidence="4" id="KW-1185">Reference proteome</keyword>
<proteinExistence type="predicted"/>
<feature type="transmembrane region" description="Helical" evidence="1">
    <location>
        <begin position="12"/>
        <end position="32"/>
    </location>
</feature>
<evidence type="ECO:0000313" key="4">
    <source>
        <dbReference type="Proteomes" id="UP000605970"/>
    </source>
</evidence>
<keyword evidence="1" id="KW-1133">Transmembrane helix</keyword>
<protein>
    <recommendedName>
        <fullName evidence="2">EGF-like domain-containing protein</fullName>
    </recommendedName>
</protein>
<feature type="transmembrane region" description="Helical" evidence="1">
    <location>
        <begin position="185"/>
        <end position="205"/>
    </location>
</feature>
<feature type="domain" description="EGF-like" evidence="2">
    <location>
        <begin position="124"/>
        <end position="135"/>
    </location>
</feature>
<organism evidence="3 4">
    <name type="scientific">Meloidogyne graminicola</name>
    <dbReference type="NCBI Taxonomy" id="189291"/>
    <lineage>
        <taxon>Eukaryota</taxon>
        <taxon>Metazoa</taxon>
        <taxon>Ecdysozoa</taxon>
        <taxon>Nematoda</taxon>
        <taxon>Chromadorea</taxon>
        <taxon>Rhabditida</taxon>
        <taxon>Tylenchina</taxon>
        <taxon>Tylenchomorpha</taxon>
        <taxon>Tylenchoidea</taxon>
        <taxon>Meloidogynidae</taxon>
        <taxon>Meloidogyninae</taxon>
        <taxon>Meloidogyne</taxon>
    </lineage>
</organism>
<dbReference type="AlphaFoldDB" id="A0A8S9ZMZ6"/>
<feature type="transmembrane region" description="Helical" evidence="1">
    <location>
        <begin position="38"/>
        <end position="58"/>
    </location>
</feature>
<gene>
    <name evidence="3" type="ORF">Mgra_00005823</name>
</gene>
<dbReference type="OrthoDB" id="5772665at2759"/>
<dbReference type="SMART" id="SM00181">
    <property type="entry name" value="EGF"/>
    <property type="match status" value="1"/>
</dbReference>
<evidence type="ECO:0000259" key="2">
    <source>
        <dbReference type="PROSITE" id="PS00022"/>
    </source>
</evidence>
<feature type="non-terminal residue" evidence="3">
    <location>
        <position position="258"/>
    </location>
</feature>
<keyword evidence="1" id="KW-0812">Transmembrane</keyword>
<dbReference type="Gene3D" id="2.10.25.10">
    <property type="entry name" value="Laminin"/>
    <property type="match status" value="1"/>
</dbReference>
<dbReference type="EMBL" id="JABEBT010000051">
    <property type="protein sequence ID" value="KAF7634790.1"/>
    <property type="molecule type" value="Genomic_DNA"/>
</dbReference>
<dbReference type="PROSITE" id="PS00022">
    <property type="entry name" value="EGF_1"/>
    <property type="match status" value="1"/>
</dbReference>
<dbReference type="InterPro" id="IPR000742">
    <property type="entry name" value="EGF"/>
</dbReference>
<comment type="caution">
    <text evidence="3">The sequence shown here is derived from an EMBL/GenBank/DDBJ whole genome shotgun (WGS) entry which is preliminary data.</text>
</comment>
<name>A0A8S9ZMZ6_9BILA</name>
<evidence type="ECO:0000256" key="1">
    <source>
        <dbReference type="SAM" id="Phobius"/>
    </source>
</evidence>
<keyword evidence="1" id="KW-0472">Membrane</keyword>
<accession>A0A8S9ZMZ6</accession>
<feature type="non-terminal residue" evidence="3">
    <location>
        <position position="1"/>
    </location>
</feature>
<reference evidence="3" key="1">
    <citation type="journal article" date="2020" name="Ecol. Evol.">
        <title>Genome structure and content of the rice root-knot nematode (Meloidogyne graminicola).</title>
        <authorList>
            <person name="Phan N.T."/>
            <person name="Danchin E.G.J."/>
            <person name="Klopp C."/>
            <person name="Perfus-Barbeoch L."/>
            <person name="Kozlowski D.K."/>
            <person name="Koutsovoulos G.D."/>
            <person name="Lopez-Roques C."/>
            <person name="Bouchez O."/>
            <person name="Zahm M."/>
            <person name="Besnard G."/>
            <person name="Bellafiore S."/>
        </authorList>
    </citation>
    <scope>NUCLEOTIDE SEQUENCE</scope>
    <source>
        <strain evidence="3">VN-18</strain>
    </source>
</reference>
<evidence type="ECO:0000313" key="3">
    <source>
        <dbReference type="EMBL" id="KAF7634790.1"/>
    </source>
</evidence>
<dbReference type="Proteomes" id="UP000605970">
    <property type="component" value="Unassembled WGS sequence"/>
</dbReference>
<sequence length="258" mass="30393">NITKHLLNYRNFLIPTNICTNFYNFSTIFNFITLTPLLVWVNICTNMLLFKILLIFFISSFQQLRDLRIGVSSRLIYEGSPCDAFPCWNGGTCIELRKRKYLKNKINYKQEEKIKKEERINYFCKCNYYFTGKHCEQKLIKMEECKNQQFQCPNGTFCLLNLSNSTFESNNSSKTNLLTTTKESLSFLTGLFLLSFILFSLALTVESKILIASNFLENSDKSNIKRQFQLLRKPHKEFNKDEDEKEEEFELKNISILN</sequence>